<dbReference type="AlphaFoldDB" id="A0A0V0Y8R0"/>
<comment type="caution">
    <text evidence="1">The sequence shown here is derived from an EMBL/GenBank/DDBJ whole genome shotgun (WGS) entry which is preliminary data.</text>
</comment>
<proteinExistence type="predicted"/>
<name>A0A0V0Y8R0_TRIPS</name>
<evidence type="ECO:0000313" key="1">
    <source>
        <dbReference type="EMBL" id="KRX96533.1"/>
    </source>
</evidence>
<reference evidence="1 2" key="1">
    <citation type="submission" date="2015-01" db="EMBL/GenBank/DDBJ databases">
        <title>Evolution of Trichinella species and genotypes.</title>
        <authorList>
            <person name="Korhonen P.K."/>
            <person name="Edoardo P."/>
            <person name="Giuseppe L.R."/>
            <person name="Gasser R.B."/>
        </authorList>
    </citation>
    <scope>NUCLEOTIDE SEQUENCE [LARGE SCALE GENOMIC DNA]</scope>
    <source>
        <strain evidence="1">ISS141</strain>
    </source>
</reference>
<gene>
    <name evidence="1" type="ORF">T4E_6752</name>
</gene>
<accession>A0A0V0Y8R0</accession>
<protein>
    <submittedName>
        <fullName evidence="1">Uncharacterized protein</fullName>
    </submittedName>
</protein>
<sequence length="84" mass="9518">MRLLMRRLSSSSLMVSRTKLGNGNVQLKMERGDHVVVQHPTDSQLHLLRGDSVSVLVVELEFCNPLYTTIFSWVSFTPRGDCAR</sequence>
<organism evidence="1 2">
    <name type="scientific">Trichinella pseudospiralis</name>
    <name type="common">Parasitic roundworm</name>
    <dbReference type="NCBI Taxonomy" id="6337"/>
    <lineage>
        <taxon>Eukaryota</taxon>
        <taxon>Metazoa</taxon>
        <taxon>Ecdysozoa</taxon>
        <taxon>Nematoda</taxon>
        <taxon>Enoplea</taxon>
        <taxon>Dorylaimia</taxon>
        <taxon>Trichinellida</taxon>
        <taxon>Trichinellidae</taxon>
        <taxon>Trichinella</taxon>
    </lineage>
</organism>
<evidence type="ECO:0000313" key="2">
    <source>
        <dbReference type="Proteomes" id="UP000054815"/>
    </source>
</evidence>
<dbReference type="EMBL" id="JYDU01000042">
    <property type="protein sequence ID" value="KRX96533.1"/>
    <property type="molecule type" value="Genomic_DNA"/>
</dbReference>
<dbReference type="Proteomes" id="UP000054815">
    <property type="component" value="Unassembled WGS sequence"/>
</dbReference>